<comment type="caution">
    <text evidence="1">The sequence shown here is derived from an EMBL/GenBank/DDBJ whole genome shotgun (WGS) entry which is preliminary data.</text>
</comment>
<evidence type="ECO:0000313" key="1">
    <source>
        <dbReference type="EMBL" id="KAK5638837.1"/>
    </source>
</evidence>
<proteinExistence type="predicted"/>
<accession>A0AAN7ZCT5</accession>
<dbReference type="EMBL" id="JAVRBK010000010">
    <property type="protein sequence ID" value="KAK5638837.1"/>
    <property type="molecule type" value="Genomic_DNA"/>
</dbReference>
<dbReference type="Proteomes" id="UP001329430">
    <property type="component" value="Chromosome 10"/>
</dbReference>
<evidence type="ECO:0000313" key="2">
    <source>
        <dbReference type="Proteomes" id="UP001329430"/>
    </source>
</evidence>
<keyword evidence="2" id="KW-1185">Reference proteome</keyword>
<dbReference type="AlphaFoldDB" id="A0AAN7ZCT5"/>
<gene>
    <name evidence="1" type="ORF">RI129_013132</name>
</gene>
<organism evidence="1 2">
    <name type="scientific">Pyrocoelia pectoralis</name>
    <dbReference type="NCBI Taxonomy" id="417401"/>
    <lineage>
        <taxon>Eukaryota</taxon>
        <taxon>Metazoa</taxon>
        <taxon>Ecdysozoa</taxon>
        <taxon>Arthropoda</taxon>
        <taxon>Hexapoda</taxon>
        <taxon>Insecta</taxon>
        <taxon>Pterygota</taxon>
        <taxon>Neoptera</taxon>
        <taxon>Endopterygota</taxon>
        <taxon>Coleoptera</taxon>
        <taxon>Polyphaga</taxon>
        <taxon>Elateriformia</taxon>
        <taxon>Elateroidea</taxon>
        <taxon>Lampyridae</taxon>
        <taxon>Lampyrinae</taxon>
        <taxon>Pyrocoelia</taxon>
    </lineage>
</organism>
<sequence length="137" mass="15637">MIHLFTGKNTSVTRFNVLLFLQILDGQVNDLLLASYFKQKMQPKIKGKPLVSILKEDIRPHPINSIQKVVATNPCPLCVEKEQVSDVIDLLQFVQTKNEAEIKLANRLKLPDGLDRLHNVSACHLPKSRAIIQRRYQ</sequence>
<protein>
    <submittedName>
        <fullName evidence="1">Uncharacterized protein</fullName>
    </submittedName>
</protein>
<reference evidence="1 2" key="1">
    <citation type="journal article" date="2024" name="Insects">
        <title>An Improved Chromosome-Level Genome Assembly of the Firefly Pyrocoelia pectoralis.</title>
        <authorList>
            <person name="Fu X."/>
            <person name="Meyer-Rochow V.B."/>
            <person name="Ballantyne L."/>
            <person name="Zhu X."/>
        </authorList>
    </citation>
    <scope>NUCLEOTIDE SEQUENCE [LARGE SCALE GENOMIC DNA]</scope>
    <source>
        <strain evidence="1">XCY_ONT2</strain>
    </source>
</reference>
<name>A0AAN7ZCT5_9COLE</name>